<dbReference type="AlphaFoldDB" id="A0A9W7W2L9"/>
<feature type="compositionally biased region" description="Basic and acidic residues" evidence="1">
    <location>
        <begin position="101"/>
        <end position="111"/>
    </location>
</feature>
<accession>A0A9W7W2L9</accession>
<dbReference type="Proteomes" id="UP001138500">
    <property type="component" value="Unassembled WGS sequence"/>
</dbReference>
<proteinExistence type="predicted"/>
<name>A0A9W7W2L9_9PEZI</name>
<evidence type="ECO:0000313" key="3">
    <source>
        <dbReference type="Proteomes" id="UP001138500"/>
    </source>
</evidence>
<keyword evidence="3" id="KW-1185">Reference proteome</keyword>
<comment type="caution">
    <text evidence="2">The sequence shown here is derived from an EMBL/GenBank/DDBJ whole genome shotgun (WGS) entry which is preliminary data.</text>
</comment>
<dbReference type="OrthoDB" id="10502815at2759"/>
<feature type="compositionally biased region" description="Basic and acidic residues" evidence="1">
    <location>
        <begin position="48"/>
        <end position="91"/>
    </location>
</feature>
<reference evidence="2 3" key="1">
    <citation type="journal article" date="2018" name="IMA Fungus">
        <title>IMA Genome-F 10: Nine draft genome sequences of Claviceps purpurea s.lat., including C. arundinis, C. humidiphila, and C. cf. spartinae, pseudomolecules for the pitch canker pathogen Fusarium circinatum, draft genome of Davidsoniella eucalypti, Grosmannia galeiformis, Quambalaria eucalypti, and Teratosphaeria destructans.</title>
        <authorList>
            <person name="Wingfield B.D."/>
            <person name="Liu M."/>
            <person name="Nguyen H.D."/>
            <person name="Lane F.A."/>
            <person name="Morgan S.W."/>
            <person name="De Vos L."/>
            <person name="Wilken P.M."/>
            <person name="Duong T.A."/>
            <person name="Aylward J."/>
            <person name="Coetzee M.P."/>
            <person name="Dadej K."/>
            <person name="De Beer Z.W."/>
            <person name="Findlay W."/>
            <person name="Havenga M."/>
            <person name="Kolarik M."/>
            <person name="Menzies J.G."/>
            <person name="Naidoo K."/>
            <person name="Pochopski O."/>
            <person name="Shoukouhi P."/>
            <person name="Santana Q.C."/>
            <person name="Seifert K.A."/>
            <person name="Soal N."/>
            <person name="Steenkamp E.T."/>
            <person name="Tatham C.T."/>
            <person name="van der Nest M.A."/>
            <person name="Wingfield M.J."/>
        </authorList>
    </citation>
    <scope>NUCLEOTIDE SEQUENCE [LARGE SCALE GENOMIC DNA]</scope>
    <source>
        <strain evidence="2">CMW44962</strain>
    </source>
</reference>
<organism evidence="2 3">
    <name type="scientific">Teratosphaeria destructans</name>
    <dbReference type="NCBI Taxonomy" id="418781"/>
    <lineage>
        <taxon>Eukaryota</taxon>
        <taxon>Fungi</taxon>
        <taxon>Dikarya</taxon>
        <taxon>Ascomycota</taxon>
        <taxon>Pezizomycotina</taxon>
        <taxon>Dothideomycetes</taxon>
        <taxon>Dothideomycetidae</taxon>
        <taxon>Mycosphaerellales</taxon>
        <taxon>Teratosphaeriaceae</taxon>
        <taxon>Teratosphaeria</taxon>
    </lineage>
</organism>
<reference evidence="2 3" key="2">
    <citation type="journal article" date="2021" name="Curr. Genet.">
        <title>Genetic response to nitrogen starvation in the aggressive Eucalyptus foliar pathogen Teratosphaeria destructans.</title>
        <authorList>
            <person name="Havenga M."/>
            <person name="Wingfield B.D."/>
            <person name="Wingfield M.J."/>
            <person name="Dreyer L.L."/>
            <person name="Roets F."/>
            <person name="Aylward J."/>
        </authorList>
    </citation>
    <scope>NUCLEOTIDE SEQUENCE [LARGE SCALE GENOMIC DNA]</scope>
    <source>
        <strain evidence="2">CMW44962</strain>
    </source>
</reference>
<feature type="region of interest" description="Disordered" evidence="1">
    <location>
        <begin position="48"/>
        <end position="111"/>
    </location>
</feature>
<protein>
    <submittedName>
        <fullName evidence="2">Uncharacterized protein</fullName>
    </submittedName>
</protein>
<evidence type="ECO:0000313" key="2">
    <source>
        <dbReference type="EMBL" id="KAH9828008.1"/>
    </source>
</evidence>
<sequence>MAPFTDEEIDQAIDELVFLPRTHKNHPMAQLDKAVEEYLPVKLAAMEKKKAEEAKKAEEKEEAEKQQKEKKEEEAERQQKEKKKGEEKKEAEEEGVGAGERGNECAEGAHM</sequence>
<gene>
    <name evidence="2" type="ORF">Tdes44962_MAKER09504</name>
</gene>
<dbReference type="EMBL" id="RIBY02001837">
    <property type="protein sequence ID" value="KAH9828008.1"/>
    <property type="molecule type" value="Genomic_DNA"/>
</dbReference>
<evidence type="ECO:0000256" key="1">
    <source>
        <dbReference type="SAM" id="MobiDB-lite"/>
    </source>
</evidence>